<evidence type="ECO:0000313" key="5">
    <source>
        <dbReference type="Proteomes" id="UP000319852"/>
    </source>
</evidence>
<keyword evidence="2" id="KW-0732">Signal</keyword>
<feature type="region of interest" description="Disordered" evidence="1">
    <location>
        <begin position="46"/>
        <end position="104"/>
    </location>
</feature>
<sequence precursor="true">MLRQSIVGLLLLSLCTAVPCQAQNASNSKTRRPSLASRLSSFRDVFRRDDEKPAASNSKLSASGLFGGGNGQEQGNSRPPMPYDPADLKRPATASQKQPRVITEDISVNPRSQVSARVVAPITKPAAEPVAIDTRRSPMFGSRKDELDEALSDLFAPAGGDISQPPAASGREELPSYLQGLVAEEEPEPVSTIKTAANSATKKSATRSTRSNPFDLHGALAPAELTKEATPSAKPELPNVDTAISESLGTISREKLDVIPGPTASPEPIGAETAVEEALTAAMPTPIAVPITVETHRASAETKETNAEEILPTEGSVTDLADSSTSEAQEAFAERVEPVFTESVPVSSGTSALPVQASSNTSLDNPVRQDNVLLSYSQPIIQSYVEGPRRIVVGRESTYRVVLKNSGETSAEKVTATVEVPIWADVVDATSSSGIIERSEKASLADETRQIEWRLHDLAGRSQQTLELRLIPRAGRPLQLGVHWKHAPVGAQAMVEVQEPKLALILAGPSDVLFGRPQLYTLTISNPGTGSAEDVAIQLTPPGGGVDEVINHKVGILAPGESKELELELTARDAGELTVQAAAVAAGDLSAETIKNVLCRKPELEIDWRGPEKKYSGTVATYYFRVRNPGTAATEPFDVKLDLPEGGEFVSASEGGRKTVDGKQVSWKAPALAPGQERFLQLRCQLSAGGDNKIVVVAETANAELRDKETIITNVVALADLKLHVSDPRGPLPVGEPAEYEIRVVNRGTTAAHDVNVTALFSAGIEPISVEGAQHSIRDGRVSFQTIKTLSAGRELTLKIKASAAQPGTHVFRAEVGCPDLDIKLAAEETTRFFKDERRWEDASTAYSGSEAKR</sequence>
<feature type="signal peptide" evidence="2">
    <location>
        <begin position="1"/>
        <end position="22"/>
    </location>
</feature>
<name>A0A517MY27_9BACT</name>
<evidence type="ECO:0000256" key="1">
    <source>
        <dbReference type="SAM" id="MobiDB-lite"/>
    </source>
</evidence>
<dbReference type="Proteomes" id="UP000319852">
    <property type="component" value="Chromosome"/>
</dbReference>
<dbReference type="RefSeq" id="WP_145060951.1">
    <property type="nucleotide sequence ID" value="NZ_CP036263.1"/>
</dbReference>
<dbReference type="InterPro" id="IPR051172">
    <property type="entry name" value="Chlamydia_OmcB"/>
</dbReference>
<feature type="chain" id="PRO_5021994980" evidence="2">
    <location>
        <begin position="23"/>
        <end position="854"/>
    </location>
</feature>
<dbReference type="AlphaFoldDB" id="A0A517MY27"/>
<dbReference type="KEGG" id="amob:HG15A2_31130"/>
<accession>A0A517MY27</accession>
<feature type="region of interest" description="Disordered" evidence="1">
    <location>
        <begin position="184"/>
        <end position="216"/>
    </location>
</feature>
<feature type="region of interest" description="Disordered" evidence="1">
    <location>
        <begin position="343"/>
        <end position="366"/>
    </location>
</feature>
<reference evidence="4 5" key="1">
    <citation type="submission" date="2019-02" db="EMBL/GenBank/DDBJ databases">
        <title>Deep-cultivation of Planctomycetes and their phenomic and genomic characterization uncovers novel biology.</title>
        <authorList>
            <person name="Wiegand S."/>
            <person name="Jogler M."/>
            <person name="Boedeker C."/>
            <person name="Pinto D."/>
            <person name="Vollmers J."/>
            <person name="Rivas-Marin E."/>
            <person name="Kohn T."/>
            <person name="Peeters S.H."/>
            <person name="Heuer A."/>
            <person name="Rast P."/>
            <person name="Oberbeckmann S."/>
            <person name="Bunk B."/>
            <person name="Jeske O."/>
            <person name="Meyerdierks A."/>
            <person name="Storesund J.E."/>
            <person name="Kallscheuer N."/>
            <person name="Luecker S."/>
            <person name="Lage O.M."/>
            <person name="Pohl T."/>
            <person name="Merkel B.J."/>
            <person name="Hornburger P."/>
            <person name="Mueller R.-W."/>
            <person name="Bruemmer F."/>
            <person name="Labrenz M."/>
            <person name="Spormann A.M."/>
            <person name="Op den Camp H."/>
            <person name="Overmann J."/>
            <person name="Amann R."/>
            <person name="Jetten M.S.M."/>
            <person name="Mascher T."/>
            <person name="Medema M.H."/>
            <person name="Devos D.P."/>
            <person name="Kaster A.-K."/>
            <person name="Ovreas L."/>
            <person name="Rohde M."/>
            <person name="Galperin M.Y."/>
            <person name="Jogler C."/>
        </authorList>
    </citation>
    <scope>NUCLEOTIDE SEQUENCE [LARGE SCALE GENOMIC DNA]</scope>
    <source>
        <strain evidence="4 5">HG15A2</strain>
    </source>
</reference>
<dbReference type="InterPro" id="IPR001434">
    <property type="entry name" value="OmcB-like_DUF11"/>
</dbReference>
<dbReference type="PANTHER" id="PTHR34819:SF3">
    <property type="entry name" value="CELL SURFACE PROTEIN"/>
    <property type="match status" value="1"/>
</dbReference>
<evidence type="ECO:0000313" key="4">
    <source>
        <dbReference type="EMBL" id="QDS99782.1"/>
    </source>
</evidence>
<dbReference type="Pfam" id="PF01345">
    <property type="entry name" value="DUF11"/>
    <property type="match status" value="2"/>
</dbReference>
<proteinExistence type="predicted"/>
<dbReference type="EMBL" id="CP036263">
    <property type="protein sequence ID" value="QDS99782.1"/>
    <property type="molecule type" value="Genomic_DNA"/>
</dbReference>
<feature type="domain" description="DUF11" evidence="3">
    <location>
        <begin position="728"/>
        <end position="819"/>
    </location>
</feature>
<keyword evidence="5" id="KW-1185">Reference proteome</keyword>
<dbReference type="OrthoDB" id="238179at2"/>
<evidence type="ECO:0000256" key="2">
    <source>
        <dbReference type="SAM" id="SignalP"/>
    </source>
</evidence>
<organism evidence="4 5">
    <name type="scientific">Adhaeretor mobilis</name>
    <dbReference type="NCBI Taxonomy" id="1930276"/>
    <lineage>
        <taxon>Bacteria</taxon>
        <taxon>Pseudomonadati</taxon>
        <taxon>Planctomycetota</taxon>
        <taxon>Planctomycetia</taxon>
        <taxon>Pirellulales</taxon>
        <taxon>Lacipirellulaceae</taxon>
        <taxon>Adhaeretor</taxon>
    </lineage>
</organism>
<feature type="domain" description="DUF11" evidence="3">
    <location>
        <begin position="616"/>
        <end position="704"/>
    </location>
</feature>
<dbReference type="InterPro" id="IPR013783">
    <property type="entry name" value="Ig-like_fold"/>
</dbReference>
<feature type="compositionally biased region" description="Low complexity" evidence="1">
    <location>
        <begin position="194"/>
        <end position="212"/>
    </location>
</feature>
<protein>
    <submittedName>
        <fullName evidence="4">Large cysteine-rich periplasmic protein OmcB</fullName>
    </submittedName>
</protein>
<evidence type="ECO:0000259" key="3">
    <source>
        <dbReference type="Pfam" id="PF01345"/>
    </source>
</evidence>
<gene>
    <name evidence="4" type="primary">omcB_3</name>
    <name evidence="4" type="ORF">HG15A2_31130</name>
</gene>
<dbReference type="PANTHER" id="PTHR34819">
    <property type="entry name" value="LARGE CYSTEINE-RICH PERIPLASMIC PROTEIN OMCB"/>
    <property type="match status" value="1"/>
</dbReference>
<feature type="compositionally biased region" description="Polar residues" evidence="1">
    <location>
        <begin position="344"/>
        <end position="364"/>
    </location>
</feature>
<dbReference type="Gene3D" id="2.60.40.10">
    <property type="entry name" value="Immunoglobulins"/>
    <property type="match status" value="3"/>
</dbReference>